<protein>
    <submittedName>
        <fullName evidence="5">Amidohydrolase</fullName>
    </submittedName>
</protein>
<accession>A0A4V3BDH3</accession>
<comment type="caution">
    <text evidence="5">The sequence shown here is derived from an EMBL/GenBank/DDBJ whole genome shotgun (WGS) entry which is preliminary data.</text>
</comment>
<comment type="similarity">
    <text evidence="1">Belongs to the peptidase M20 family.</text>
</comment>
<dbReference type="AlphaFoldDB" id="A0A4V3BDH3"/>
<reference evidence="5 6" key="1">
    <citation type="submission" date="2019-01" db="EMBL/GenBank/DDBJ databases">
        <title>Draft genome sequences of the type strains of six Macrococcus species.</title>
        <authorList>
            <person name="Mazhar S."/>
            <person name="Altermann E."/>
            <person name="Hill C."/>
            <person name="Mcauliffe O."/>
        </authorList>
    </citation>
    <scope>NUCLEOTIDE SEQUENCE [LARGE SCALE GENOMIC DNA]</scope>
    <source>
        <strain evidence="5 6">CCM4811</strain>
    </source>
</reference>
<dbReference type="InterPro" id="IPR017439">
    <property type="entry name" value="Amidohydrolase"/>
</dbReference>
<dbReference type="SUPFAM" id="SSF55031">
    <property type="entry name" value="Bacterial exopeptidase dimerisation domain"/>
    <property type="match status" value="1"/>
</dbReference>
<feature type="binding site" evidence="3">
    <location>
        <position position="162"/>
    </location>
    <ligand>
        <name>Mn(2+)</name>
        <dbReference type="ChEBI" id="CHEBI:29035"/>
        <label>2</label>
    </ligand>
</feature>
<dbReference type="Pfam" id="PF01546">
    <property type="entry name" value="Peptidase_M20"/>
    <property type="match status" value="1"/>
</dbReference>
<dbReference type="Proteomes" id="UP000295310">
    <property type="component" value="Unassembled WGS sequence"/>
</dbReference>
<sequence length="390" mass="43447">MKINQVVENQLSALIEQRRYLHQHPELSFQETETYQYILKHLQKLSHFHIRENVGGNGIVAEIKGNGDRTIAFRADFDALPIQDLKEVPYKSTVPGVMHACGHDGHTSILLSLASILNEHIAKLNGNVVLIFQFAEELAPGGAEPMVKDGALAGVDAIYGQHLWSQFKTHEVHCRPGALMASPDLFEITLTGKGGHGAKPYTTIDAIVAMAELIRQLQTIVSRQIDPVDPAVVTVGKVKAGQAFNIISQEAYCTGTVRTFRDEVKQQIKKAMTDILEGLKISMGITYHFNYMDGYPSVTNHDREYEIIRQAAERLNLPFIETEPMMVGEDYAYYLQYKPGAFFLTGAGSPDYPPHHHALFDIDEASLASGLKMFLSILMEEGLLNVDQQR</sequence>
<dbReference type="OrthoDB" id="2985724at2"/>
<dbReference type="RefSeq" id="WP_133431851.1">
    <property type="nucleotide sequence ID" value="NZ_SCWA01000008.1"/>
</dbReference>
<dbReference type="PANTHER" id="PTHR11014:SF63">
    <property type="entry name" value="METALLOPEPTIDASE, PUTATIVE (AFU_ORTHOLOGUE AFUA_6G09600)-RELATED"/>
    <property type="match status" value="1"/>
</dbReference>
<dbReference type="InterPro" id="IPR036264">
    <property type="entry name" value="Bact_exopeptidase_dim_dom"/>
</dbReference>
<feature type="binding site" evidence="3">
    <location>
        <position position="101"/>
    </location>
    <ligand>
        <name>Mn(2+)</name>
        <dbReference type="ChEBI" id="CHEBI:29035"/>
        <label>2</label>
    </ligand>
</feature>
<dbReference type="EMBL" id="SCWA01000008">
    <property type="protein sequence ID" value="TDL97936.1"/>
    <property type="molecule type" value="Genomic_DNA"/>
</dbReference>
<organism evidence="5 6">
    <name type="scientific">Macrococcus brunensis</name>
    <dbReference type="NCBI Taxonomy" id="198483"/>
    <lineage>
        <taxon>Bacteria</taxon>
        <taxon>Bacillati</taxon>
        <taxon>Bacillota</taxon>
        <taxon>Bacilli</taxon>
        <taxon>Bacillales</taxon>
        <taxon>Staphylococcaceae</taxon>
        <taxon>Macrococcus</taxon>
    </lineage>
</organism>
<feature type="binding site" evidence="3">
    <location>
        <position position="356"/>
    </location>
    <ligand>
        <name>Mn(2+)</name>
        <dbReference type="ChEBI" id="CHEBI:29035"/>
        <label>2</label>
    </ligand>
</feature>
<gene>
    <name evidence="5" type="ORF">ERX27_05605</name>
</gene>
<feature type="binding site" evidence="3">
    <location>
        <position position="103"/>
    </location>
    <ligand>
        <name>Mn(2+)</name>
        <dbReference type="ChEBI" id="CHEBI:29035"/>
        <label>2</label>
    </ligand>
</feature>
<dbReference type="PIRSF" id="PIRSF005962">
    <property type="entry name" value="Pept_M20D_amidohydro"/>
    <property type="match status" value="1"/>
</dbReference>
<evidence type="ECO:0000259" key="4">
    <source>
        <dbReference type="Pfam" id="PF07687"/>
    </source>
</evidence>
<evidence type="ECO:0000313" key="6">
    <source>
        <dbReference type="Proteomes" id="UP000295310"/>
    </source>
</evidence>
<evidence type="ECO:0000256" key="2">
    <source>
        <dbReference type="ARBA" id="ARBA00022801"/>
    </source>
</evidence>
<dbReference type="GO" id="GO:0016787">
    <property type="term" value="F:hydrolase activity"/>
    <property type="evidence" value="ECO:0007669"/>
    <property type="project" value="UniProtKB-KW"/>
</dbReference>
<comment type="cofactor">
    <cofactor evidence="3">
        <name>Mn(2+)</name>
        <dbReference type="ChEBI" id="CHEBI:29035"/>
    </cofactor>
    <text evidence="3">The Mn(2+) ion enhances activity.</text>
</comment>
<feature type="binding site" evidence="3">
    <location>
        <position position="137"/>
    </location>
    <ligand>
        <name>Mn(2+)</name>
        <dbReference type="ChEBI" id="CHEBI:29035"/>
        <label>2</label>
    </ligand>
</feature>
<keyword evidence="6" id="KW-1185">Reference proteome</keyword>
<evidence type="ECO:0000256" key="1">
    <source>
        <dbReference type="ARBA" id="ARBA00006153"/>
    </source>
</evidence>
<name>A0A4V3BDH3_9STAP</name>
<evidence type="ECO:0000256" key="3">
    <source>
        <dbReference type="PIRSR" id="PIRSR005962-1"/>
    </source>
</evidence>
<feature type="domain" description="Peptidase M20 dimerisation" evidence="4">
    <location>
        <begin position="186"/>
        <end position="277"/>
    </location>
</feature>
<evidence type="ECO:0000313" key="5">
    <source>
        <dbReference type="EMBL" id="TDL97936.1"/>
    </source>
</evidence>
<dbReference type="GO" id="GO:0046872">
    <property type="term" value="F:metal ion binding"/>
    <property type="evidence" value="ECO:0007669"/>
    <property type="project" value="UniProtKB-KW"/>
</dbReference>
<dbReference type="Gene3D" id="3.30.70.360">
    <property type="match status" value="1"/>
</dbReference>
<dbReference type="PANTHER" id="PTHR11014">
    <property type="entry name" value="PEPTIDASE M20 FAMILY MEMBER"/>
    <property type="match status" value="1"/>
</dbReference>
<dbReference type="InterPro" id="IPR011650">
    <property type="entry name" value="Peptidase_M20_dimer"/>
</dbReference>
<proteinExistence type="inferred from homology"/>
<dbReference type="NCBIfam" id="TIGR01891">
    <property type="entry name" value="amidohydrolases"/>
    <property type="match status" value="1"/>
</dbReference>
<dbReference type="SUPFAM" id="SSF53187">
    <property type="entry name" value="Zn-dependent exopeptidases"/>
    <property type="match status" value="1"/>
</dbReference>
<keyword evidence="3" id="KW-0479">Metal-binding</keyword>
<keyword evidence="2 5" id="KW-0378">Hydrolase</keyword>
<keyword evidence="3" id="KW-0464">Manganese</keyword>
<dbReference type="InterPro" id="IPR002933">
    <property type="entry name" value="Peptidase_M20"/>
</dbReference>
<dbReference type="FunFam" id="3.30.70.360:FF:000014">
    <property type="entry name" value="N-acyl-L-amino acid amidohydrolase"/>
    <property type="match status" value="1"/>
</dbReference>
<dbReference type="Pfam" id="PF07687">
    <property type="entry name" value="M20_dimer"/>
    <property type="match status" value="1"/>
</dbReference>
<dbReference type="Gene3D" id="3.40.630.10">
    <property type="entry name" value="Zn peptidases"/>
    <property type="match status" value="1"/>
</dbReference>